<dbReference type="PROSITE" id="PS50297">
    <property type="entry name" value="ANK_REP_REGION"/>
    <property type="match status" value="6"/>
</dbReference>
<dbReference type="InterPro" id="IPR059179">
    <property type="entry name" value="MLKL-like_MCAfunc"/>
</dbReference>
<protein>
    <submittedName>
        <fullName evidence="5">Ankyrin repeat-containing domain protein</fullName>
    </submittedName>
</protein>
<evidence type="ECO:0000256" key="1">
    <source>
        <dbReference type="ARBA" id="ARBA00022737"/>
    </source>
</evidence>
<dbReference type="SUPFAM" id="SSF52540">
    <property type="entry name" value="P-loop containing nucleoside triphosphate hydrolases"/>
    <property type="match status" value="1"/>
</dbReference>
<organism evidence="5 6">
    <name type="scientific">Mycena rosella</name>
    <name type="common">Pink bonnet</name>
    <name type="synonym">Agaricus rosellus</name>
    <dbReference type="NCBI Taxonomy" id="1033263"/>
    <lineage>
        <taxon>Eukaryota</taxon>
        <taxon>Fungi</taxon>
        <taxon>Dikarya</taxon>
        <taxon>Basidiomycota</taxon>
        <taxon>Agaricomycotina</taxon>
        <taxon>Agaricomycetes</taxon>
        <taxon>Agaricomycetidae</taxon>
        <taxon>Agaricales</taxon>
        <taxon>Marasmiineae</taxon>
        <taxon>Mycenaceae</taxon>
        <taxon>Mycena</taxon>
    </lineage>
</organism>
<feature type="repeat" description="ANK" evidence="2">
    <location>
        <begin position="899"/>
        <end position="931"/>
    </location>
</feature>
<feature type="repeat" description="ANK" evidence="2">
    <location>
        <begin position="767"/>
        <end position="799"/>
    </location>
</feature>
<dbReference type="Gene3D" id="3.40.50.300">
    <property type="entry name" value="P-loop containing nucleotide triphosphate hydrolases"/>
    <property type="match status" value="1"/>
</dbReference>
<feature type="repeat" description="ANK" evidence="2">
    <location>
        <begin position="734"/>
        <end position="766"/>
    </location>
</feature>
<dbReference type="InterPro" id="IPR036770">
    <property type="entry name" value="Ankyrin_rpt-contain_sf"/>
</dbReference>
<dbReference type="Proteomes" id="UP001221757">
    <property type="component" value="Unassembled WGS sequence"/>
</dbReference>
<evidence type="ECO:0000259" key="4">
    <source>
        <dbReference type="Pfam" id="PF24883"/>
    </source>
</evidence>
<feature type="repeat" description="ANK" evidence="2">
    <location>
        <begin position="701"/>
        <end position="733"/>
    </location>
</feature>
<dbReference type="PANTHER" id="PTHR10039">
    <property type="entry name" value="AMELOGENIN"/>
    <property type="match status" value="1"/>
</dbReference>
<dbReference type="Gene3D" id="1.20.930.20">
    <property type="entry name" value="Adaptor protein Cbl, N-terminal domain"/>
    <property type="match status" value="1"/>
</dbReference>
<dbReference type="GO" id="GO:0007166">
    <property type="term" value="P:cell surface receptor signaling pathway"/>
    <property type="evidence" value="ECO:0007669"/>
    <property type="project" value="InterPro"/>
</dbReference>
<comment type="caution">
    <text evidence="5">The sequence shown here is derived from an EMBL/GenBank/DDBJ whole genome shotgun (WGS) entry which is preliminary data.</text>
</comment>
<keyword evidence="2" id="KW-0040">ANK repeat</keyword>
<proteinExistence type="predicted"/>
<feature type="repeat" description="ANK" evidence="2">
    <location>
        <begin position="965"/>
        <end position="997"/>
    </location>
</feature>
<dbReference type="AlphaFoldDB" id="A0AAD7DTY6"/>
<dbReference type="PROSITE" id="PS50088">
    <property type="entry name" value="ANK_REPEAT"/>
    <property type="match status" value="8"/>
</dbReference>
<dbReference type="EMBL" id="JARKIE010000029">
    <property type="protein sequence ID" value="KAJ7697694.1"/>
    <property type="molecule type" value="Genomic_DNA"/>
</dbReference>
<accession>A0AAD7DTY6</accession>
<dbReference type="InterPro" id="IPR036537">
    <property type="entry name" value="Adaptor_Cbl_N_dom_sf"/>
</dbReference>
<evidence type="ECO:0000259" key="3">
    <source>
        <dbReference type="Pfam" id="PF22939"/>
    </source>
</evidence>
<evidence type="ECO:0000313" key="5">
    <source>
        <dbReference type="EMBL" id="KAJ7697694.1"/>
    </source>
</evidence>
<dbReference type="Pfam" id="PF22939">
    <property type="entry name" value="WHD_GPIID"/>
    <property type="match status" value="1"/>
</dbReference>
<dbReference type="InterPro" id="IPR027417">
    <property type="entry name" value="P-loop_NTPase"/>
</dbReference>
<sequence length="1005" mass="112152">MDPITAATTVITLGTFVKDLVELSLKIKDSIEKVGENKTRLRNLTTDVLDTVSELGNLMRGHRDQVPSHALATALRNLTQQMERIREGCQRIALAQRTSGIPGLTELKSWLNRDKIEAEIDRLKEHRNECYAQFTLFSTARTEWTTLQIVDMSARKEDDVQRINIIEWLSPINFFQRQADIFRTLQAGTGQWLLADTQFKNWACGSGQMLWCHGMPGAGKTVLASLVVNHLKAQVQNSDIAVGYIYLNHKETETQTLSNLLGSLWKQLILGNPLPSKVHDLYKHHCERHTRPSLDEFREIVDSAVAQYSKVYLVVDALDEYPEDLRLLLLEYLSTMGSTVNLLVTSRPHISIDFFFPNTKLQHIEIHATEEDIRQYINVQIQHSFRLSRHVQTRPELRGEIISKISSNVKGMFLLAKLHIGSLATKSSVKSVREALQHLPKDLTLVYDGIMQRIDSQNEEDRQLAHLTLTWVANVKRPLSVAELQEALAIEPGTTSLDPDNVLDLDIILSVCAGLIIVDNTMSIVRLIHYTTQYYLDGIQENVFPNAQTEIASRCLTYLSFTEFSKLPGYHPDRWELLRRHPFLRYAQHCLIHAHGQPEVVLQTSILEFLKKASHWYHFWSDLIYYELVAPWNYPWPDVSPLWCSASADLQFITSHMVATGVSPINETTKNYAIYGTVYYSHEQMLLLLIEKGFNVNARGRYGTVLHFAVVWRQERMVQLLLQHGADVNRQGGEYGTVLQAASYKGYEEIVEILLEHGADLDAQGGSYGTALQAASDKGYKRIVQMLLDNGADVSVEVGKHSTALQAASYKGYTKIVEMLLKNGADANTRGGEYGTLLQAVSYKGYKEIVTMVLDNGADVNAQGGKYGTALQAASYMGCKDVVKILLEKGADVNSQGGEYGTALQAASYAGSKTVVQILLDNSGDVNAQGGTYGTPLKAACYRGYEEIVHLLLENGADVHARGGDCGTALNAASEGGSQQIFRILIENGADNNALSNIAECFSVE</sequence>
<feature type="domain" description="GPI inositol-deacylase winged helix" evidence="3">
    <location>
        <begin position="459"/>
        <end position="536"/>
    </location>
</feature>
<dbReference type="Gene3D" id="1.25.40.20">
    <property type="entry name" value="Ankyrin repeat-containing domain"/>
    <property type="match status" value="2"/>
</dbReference>
<name>A0AAD7DTY6_MYCRO</name>
<dbReference type="CDD" id="cd21037">
    <property type="entry name" value="MLKL_NTD"/>
    <property type="match status" value="1"/>
</dbReference>
<feature type="repeat" description="ANK" evidence="2">
    <location>
        <begin position="866"/>
        <end position="898"/>
    </location>
</feature>
<feature type="repeat" description="ANK" evidence="2">
    <location>
        <begin position="800"/>
        <end position="832"/>
    </location>
</feature>
<dbReference type="Pfam" id="PF12796">
    <property type="entry name" value="Ank_2"/>
    <property type="match status" value="4"/>
</dbReference>
<evidence type="ECO:0000256" key="2">
    <source>
        <dbReference type="PROSITE-ProRule" id="PRU00023"/>
    </source>
</evidence>
<dbReference type="SMART" id="SM00248">
    <property type="entry name" value="ANK"/>
    <property type="match status" value="10"/>
</dbReference>
<feature type="domain" description="Nephrocystin 3-like N-terminal" evidence="4">
    <location>
        <begin position="188"/>
        <end position="347"/>
    </location>
</feature>
<gene>
    <name evidence="5" type="ORF">B0H17DRAFT_356426</name>
</gene>
<feature type="repeat" description="ANK" evidence="2">
    <location>
        <begin position="932"/>
        <end position="964"/>
    </location>
</feature>
<dbReference type="InterPro" id="IPR002110">
    <property type="entry name" value="Ankyrin_rpt"/>
</dbReference>
<dbReference type="SUPFAM" id="SSF48403">
    <property type="entry name" value="Ankyrin repeat"/>
    <property type="match status" value="1"/>
</dbReference>
<dbReference type="Pfam" id="PF24883">
    <property type="entry name" value="NPHP3_N"/>
    <property type="match status" value="1"/>
</dbReference>
<keyword evidence="6" id="KW-1185">Reference proteome</keyword>
<reference evidence="5" key="1">
    <citation type="submission" date="2023-03" db="EMBL/GenBank/DDBJ databases">
        <title>Massive genome expansion in bonnet fungi (Mycena s.s.) driven by repeated elements and novel gene families across ecological guilds.</title>
        <authorList>
            <consortium name="Lawrence Berkeley National Laboratory"/>
            <person name="Harder C.B."/>
            <person name="Miyauchi S."/>
            <person name="Viragh M."/>
            <person name="Kuo A."/>
            <person name="Thoen E."/>
            <person name="Andreopoulos B."/>
            <person name="Lu D."/>
            <person name="Skrede I."/>
            <person name="Drula E."/>
            <person name="Henrissat B."/>
            <person name="Morin E."/>
            <person name="Kohler A."/>
            <person name="Barry K."/>
            <person name="LaButti K."/>
            <person name="Morin E."/>
            <person name="Salamov A."/>
            <person name="Lipzen A."/>
            <person name="Mereny Z."/>
            <person name="Hegedus B."/>
            <person name="Baldrian P."/>
            <person name="Stursova M."/>
            <person name="Weitz H."/>
            <person name="Taylor A."/>
            <person name="Grigoriev I.V."/>
            <person name="Nagy L.G."/>
            <person name="Martin F."/>
            <person name="Kauserud H."/>
        </authorList>
    </citation>
    <scope>NUCLEOTIDE SEQUENCE</scope>
    <source>
        <strain evidence="5">CBHHK067</strain>
    </source>
</reference>
<keyword evidence="1" id="KW-0677">Repeat</keyword>
<dbReference type="InterPro" id="IPR056884">
    <property type="entry name" value="NPHP3-like_N"/>
</dbReference>
<evidence type="ECO:0000313" key="6">
    <source>
        <dbReference type="Proteomes" id="UP001221757"/>
    </source>
</evidence>
<dbReference type="PANTHER" id="PTHR10039:SF15">
    <property type="entry name" value="NACHT DOMAIN-CONTAINING PROTEIN"/>
    <property type="match status" value="1"/>
</dbReference>
<dbReference type="InterPro" id="IPR054471">
    <property type="entry name" value="GPIID_WHD"/>
</dbReference>